<dbReference type="GO" id="GO:0004672">
    <property type="term" value="F:protein kinase activity"/>
    <property type="evidence" value="ECO:0007669"/>
    <property type="project" value="InterPro"/>
</dbReference>
<dbReference type="SUPFAM" id="SSF56112">
    <property type="entry name" value="Protein kinase-like (PK-like)"/>
    <property type="match status" value="1"/>
</dbReference>
<reference evidence="8 9" key="1">
    <citation type="submission" date="2015-07" db="EMBL/GenBank/DDBJ databases">
        <title>Draft Genome Sequence of Malassezia furfur CBS1878 and Malassezia pachydermatis CBS1879.</title>
        <authorList>
            <person name="Triana S."/>
            <person name="Ohm R."/>
            <person name="Gonzalez A."/>
            <person name="DeCock H."/>
            <person name="Restrepo S."/>
            <person name="Celis A."/>
        </authorList>
    </citation>
    <scope>NUCLEOTIDE SEQUENCE [LARGE SCALE GENOMIC DNA]</scope>
    <source>
        <strain evidence="8 9">CBS 1879</strain>
    </source>
</reference>
<name>A0A0M8MX08_9BASI</name>
<dbReference type="PANTHER" id="PTHR14030:SF4">
    <property type="entry name" value="BUB1 KINASE, ISOFORM A-RELATED"/>
    <property type="match status" value="1"/>
</dbReference>
<dbReference type="GeneID" id="28729652"/>
<keyword evidence="4" id="KW-0137">Centromere</keyword>
<comment type="caution">
    <text evidence="8">The sequence shown here is derived from an EMBL/GenBank/DDBJ whole genome shotgun (WGS) entry which is preliminary data.</text>
</comment>
<dbReference type="InterPro" id="IPR013212">
    <property type="entry name" value="Mad3/Bub1_I"/>
</dbReference>
<dbReference type="GO" id="GO:0005524">
    <property type="term" value="F:ATP binding"/>
    <property type="evidence" value="ECO:0007669"/>
    <property type="project" value="InterPro"/>
</dbReference>
<dbReference type="RefSeq" id="XP_017993626.1">
    <property type="nucleotide sequence ID" value="XM_018137776.1"/>
</dbReference>
<dbReference type="Pfam" id="PF00069">
    <property type="entry name" value="Pkinase"/>
    <property type="match status" value="1"/>
</dbReference>
<dbReference type="EMBL" id="LGAV01000001">
    <property type="protein sequence ID" value="KOS15994.1"/>
    <property type="molecule type" value="Genomic_DNA"/>
</dbReference>
<feature type="region of interest" description="Disordered" evidence="5">
    <location>
        <begin position="306"/>
        <end position="334"/>
    </location>
</feature>
<feature type="region of interest" description="Disordered" evidence="5">
    <location>
        <begin position="567"/>
        <end position="634"/>
    </location>
</feature>
<dbReference type="GO" id="GO:0051754">
    <property type="term" value="P:meiotic sister chromatid cohesion, centromeric"/>
    <property type="evidence" value="ECO:0007669"/>
    <property type="project" value="TreeGrafter"/>
</dbReference>
<evidence type="ECO:0000256" key="3">
    <source>
        <dbReference type="ARBA" id="ARBA00022838"/>
    </source>
</evidence>
<sequence length="1055" mass="117041">MEQSWEASRTRATPAKTPLKGMEGSLKTPLRTPLRSMEQTSSTPITPFEAIESQKENVQPLSRGRSAHALSAALSMQHKERQRVLAAQRQEHEDHVTSEENAESDDPLEAWCAYVKWCVDNYPEGKSAESGLLPLLERATRTFRESEQYRNDSRYLRLWIMYAQNTDVPRDVFQFLLANDIGSKLAGLYEELAHVQESLGMYEDADATFKLGIARRVSPLDRIKRRYQQYQERILAMPTSSTEEAGAPTYAKALASAMARAGRSVLGTKTGRGNESVPTNVLGHHQPLSQAPHKHTARTMHVYEDTENEPVSGSSGARWAQLGSASERRKENAAGMRTLKALPGAAAMTPRTQERALEVFCDSDEDASPRRTPRRDDVLTRSQLSDADKLRQNPFLYYAPEALSSQPAAAPTPEPSKPVARPALSASQRSTRPSKPTNAKRSAERHAAPLARLYPGVDIAAAVQDKARPVPRTAEVCMDELYAQQRGYDVSTADPWAYLDERVGRWWPEPLARPKEPTVRRAPSPTLVTKAAIQEVDLMFNGDSESDEASDESSETDDDDVCYPIVRQDENGGVQPTPLRTPMNRRPFGLTPGRTPFGQTPSRPSTQPLTVAEDEDEEEEEEHSTSGPAMMHVPFQPLTPITERTEISRFTSYEGNAGGDREAASTTFMPVGGLRALPSTLQLPNPCSPADPDIVRTLLANLAVPVSALPGYVDARADSTQYLTYLTSRLSGQKQPRRSSVGGALDMSVADMQLTVLTRLGEGGYGSVFLAQDMNDTVPRPGDTHASYASSADDDDVDEWERQHMLALKVEAPPNAWEYYILEQLRHRLPTSLQSSVVGARRFVASQTESLLLLEYASQGTLLELVNHASAAGVSSVLGGGGQGGMEEVLAMFFVIELCRVVEGMHTAGILHGDLKIDNCMIRSEDVEEWTTTYAADGRGGWAAKGIMLVDFGRAIDLACYPPDQRFLADWQPGHQDCTEMREMRPWTYQADYYGLASIAYCLLFGKYMDTTSYVNEQGRKMYKIQQPLRRYWQTELWQRFFDLMLNPTTTPSES</sequence>
<dbReference type="Gene3D" id="1.25.40.430">
    <property type="match status" value="1"/>
</dbReference>
<evidence type="ECO:0000259" key="6">
    <source>
        <dbReference type="PROSITE" id="PS50011"/>
    </source>
</evidence>
<feature type="region of interest" description="Disordered" evidence="5">
    <location>
        <begin position="1"/>
        <end position="49"/>
    </location>
</feature>
<dbReference type="GO" id="GO:0032991">
    <property type="term" value="C:protein-containing complex"/>
    <property type="evidence" value="ECO:0007669"/>
    <property type="project" value="UniProtKB-ARBA"/>
</dbReference>
<dbReference type="InterPro" id="IPR015661">
    <property type="entry name" value="Bub1/Mad3"/>
</dbReference>
<evidence type="ECO:0000313" key="8">
    <source>
        <dbReference type="EMBL" id="KOS15994.1"/>
    </source>
</evidence>
<dbReference type="InterPro" id="IPR011009">
    <property type="entry name" value="Kinase-like_dom_sf"/>
</dbReference>
<dbReference type="FunFam" id="1.25.40.430:FF:000003">
    <property type="entry name" value="Checkpoint serine/threonine-protein kinase BUB1"/>
    <property type="match status" value="1"/>
</dbReference>
<dbReference type="PROSITE" id="PS51489">
    <property type="entry name" value="BUB1_N"/>
    <property type="match status" value="1"/>
</dbReference>
<dbReference type="SMART" id="SM00777">
    <property type="entry name" value="Mad3_BUB1_I"/>
    <property type="match status" value="1"/>
</dbReference>
<dbReference type="Pfam" id="PF08311">
    <property type="entry name" value="Mad3_BUB1_I"/>
    <property type="match status" value="1"/>
</dbReference>
<feature type="compositionally biased region" description="Polar residues" evidence="5">
    <location>
        <begin position="1"/>
        <end position="11"/>
    </location>
</feature>
<dbReference type="SMART" id="SM00220">
    <property type="entry name" value="S_TKc"/>
    <property type="match status" value="1"/>
</dbReference>
<dbReference type="Proteomes" id="UP000037751">
    <property type="component" value="Unassembled WGS sequence"/>
</dbReference>
<gene>
    <name evidence="8" type="ORF">Malapachy_3303</name>
</gene>
<feature type="region of interest" description="Disordered" evidence="5">
    <location>
        <begin position="404"/>
        <end position="449"/>
    </location>
</feature>
<keyword evidence="9" id="KW-1185">Reference proteome</keyword>
<protein>
    <submittedName>
        <fullName evidence="8">Spindle assembly checkpoint protein</fullName>
    </submittedName>
</protein>
<evidence type="ECO:0000256" key="4">
    <source>
        <dbReference type="ARBA" id="ARBA00023328"/>
    </source>
</evidence>
<evidence type="ECO:0000259" key="7">
    <source>
        <dbReference type="PROSITE" id="PS51489"/>
    </source>
</evidence>
<evidence type="ECO:0000313" key="9">
    <source>
        <dbReference type="Proteomes" id="UP000037751"/>
    </source>
</evidence>
<evidence type="ECO:0000256" key="5">
    <source>
        <dbReference type="SAM" id="MobiDB-lite"/>
    </source>
</evidence>
<keyword evidence="3" id="KW-0995">Kinetochore</keyword>
<evidence type="ECO:0000256" key="1">
    <source>
        <dbReference type="ARBA" id="ARBA00004629"/>
    </source>
</evidence>
<accession>A0A0M8MX08</accession>
<organism evidence="8 9">
    <name type="scientific">Malassezia pachydermatis</name>
    <dbReference type="NCBI Taxonomy" id="77020"/>
    <lineage>
        <taxon>Eukaryota</taxon>
        <taxon>Fungi</taxon>
        <taxon>Dikarya</taxon>
        <taxon>Basidiomycota</taxon>
        <taxon>Ustilaginomycotina</taxon>
        <taxon>Malasseziomycetes</taxon>
        <taxon>Malasseziales</taxon>
        <taxon>Malasseziaceae</taxon>
        <taxon>Malassezia</taxon>
    </lineage>
</organism>
<feature type="compositionally biased region" description="Acidic residues" evidence="5">
    <location>
        <begin position="612"/>
        <end position="622"/>
    </location>
</feature>
<feature type="region of interest" description="Disordered" evidence="5">
    <location>
        <begin position="359"/>
        <end position="386"/>
    </location>
</feature>
<dbReference type="GO" id="GO:0005634">
    <property type="term" value="C:nucleus"/>
    <property type="evidence" value="ECO:0007669"/>
    <property type="project" value="TreeGrafter"/>
</dbReference>
<feature type="domain" description="Protein kinase" evidence="6">
    <location>
        <begin position="754"/>
        <end position="1055"/>
    </location>
</feature>
<feature type="region of interest" description="Disordered" evidence="5">
    <location>
        <begin position="78"/>
        <end position="103"/>
    </location>
</feature>
<comment type="subcellular location">
    <subcellularLocation>
        <location evidence="1">Chromosome</location>
        <location evidence="1">Centromere</location>
        <location evidence="1">Kinetochore</location>
    </subcellularLocation>
</comment>
<dbReference type="InterPro" id="IPR000719">
    <property type="entry name" value="Prot_kinase_dom"/>
</dbReference>
<dbReference type="VEuPathDB" id="FungiDB:Malapachy_3303"/>
<feature type="compositionally biased region" description="Basic and acidic residues" evidence="5">
    <location>
        <begin position="78"/>
        <end position="98"/>
    </location>
</feature>
<dbReference type="STRING" id="77020.A0A0M8MX08"/>
<evidence type="ECO:0000256" key="2">
    <source>
        <dbReference type="ARBA" id="ARBA00022454"/>
    </source>
</evidence>
<feature type="compositionally biased region" description="Polar residues" evidence="5">
    <location>
        <begin position="597"/>
        <end position="609"/>
    </location>
</feature>
<dbReference type="AlphaFoldDB" id="A0A0M8MX08"/>
<feature type="domain" description="BUB1 N-terminal" evidence="7">
    <location>
        <begin position="90"/>
        <end position="256"/>
    </location>
</feature>
<feature type="compositionally biased region" description="Polar residues" evidence="5">
    <location>
        <begin position="425"/>
        <end position="440"/>
    </location>
</feature>
<dbReference type="GO" id="GO:0000776">
    <property type="term" value="C:kinetochore"/>
    <property type="evidence" value="ECO:0007669"/>
    <property type="project" value="UniProtKB-KW"/>
</dbReference>
<dbReference type="PROSITE" id="PS00108">
    <property type="entry name" value="PROTEIN_KINASE_ST"/>
    <property type="match status" value="1"/>
</dbReference>
<proteinExistence type="predicted"/>
<keyword evidence="2" id="KW-0158">Chromosome</keyword>
<dbReference type="OrthoDB" id="248495at2759"/>
<dbReference type="PANTHER" id="PTHR14030">
    <property type="entry name" value="MITOTIC CHECKPOINT SERINE/THREONINE-PROTEIN KINASE BUB1"/>
    <property type="match status" value="1"/>
</dbReference>
<dbReference type="Gene3D" id="1.10.510.10">
    <property type="entry name" value="Transferase(Phosphotransferase) domain 1"/>
    <property type="match status" value="1"/>
</dbReference>
<dbReference type="InterPro" id="IPR008271">
    <property type="entry name" value="Ser/Thr_kinase_AS"/>
</dbReference>
<dbReference type="GO" id="GO:0007094">
    <property type="term" value="P:mitotic spindle assembly checkpoint signaling"/>
    <property type="evidence" value="ECO:0007669"/>
    <property type="project" value="InterPro"/>
</dbReference>
<dbReference type="PROSITE" id="PS50011">
    <property type="entry name" value="PROTEIN_KINASE_DOM"/>
    <property type="match status" value="1"/>
</dbReference>